<evidence type="ECO:0000256" key="4">
    <source>
        <dbReference type="PROSITE-ProRule" id="PRU00433"/>
    </source>
</evidence>
<dbReference type="EMBL" id="CP043617">
    <property type="protein sequence ID" value="QFR50263.1"/>
    <property type="molecule type" value="Genomic_DNA"/>
</dbReference>
<evidence type="ECO:0000256" key="5">
    <source>
        <dbReference type="SAM" id="SignalP"/>
    </source>
</evidence>
<name>A0A5P8P3C5_9BACT</name>
<keyword evidence="8" id="KW-1185">Reference proteome</keyword>
<dbReference type="Gene3D" id="1.10.760.10">
    <property type="entry name" value="Cytochrome c-like domain"/>
    <property type="match status" value="1"/>
</dbReference>
<proteinExistence type="predicted"/>
<keyword evidence="3 4" id="KW-0408">Iron</keyword>
<dbReference type="InterPro" id="IPR036909">
    <property type="entry name" value="Cyt_c-like_dom_sf"/>
</dbReference>
<dbReference type="AlphaFoldDB" id="A0A5P8P3C5"/>
<evidence type="ECO:0000256" key="3">
    <source>
        <dbReference type="ARBA" id="ARBA00023004"/>
    </source>
</evidence>
<protein>
    <submittedName>
        <fullName evidence="7">Cytochrome c</fullName>
    </submittedName>
</protein>
<dbReference type="KEGG" id="sulg:FJR48_11185"/>
<dbReference type="InterPro" id="IPR009056">
    <property type="entry name" value="Cyt_c-like_dom"/>
</dbReference>
<feature type="domain" description="Cytochrome c" evidence="6">
    <location>
        <begin position="21"/>
        <end position="95"/>
    </location>
</feature>
<sequence>MITINRCALAILVCSMPFYAYDVQNGKDLFDSSGCMECHTNEHFKSKNRKAKNYKQLFQNVEACRQSTGADWFDEDRDDVVHYLNKEFYKYDIQK</sequence>
<evidence type="ECO:0000313" key="7">
    <source>
        <dbReference type="EMBL" id="QFR50263.1"/>
    </source>
</evidence>
<evidence type="ECO:0000256" key="2">
    <source>
        <dbReference type="ARBA" id="ARBA00022723"/>
    </source>
</evidence>
<evidence type="ECO:0000256" key="1">
    <source>
        <dbReference type="ARBA" id="ARBA00022617"/>
    </source>
</evidence>
<dbReference type="OrthoDB" id="9796294at2"/>
<keyword evidence="1 4" id="KW-0349">Heme</keyword>
<reference evidence="7 8" key="1">
    <citation type="submission" date="2019-09" db="EMBL/GenBank/DDBJ databases">
        <title>Sulfurimonas gotlandica sp. nov., a chemoautotrophic and psychrotolerant epsilonproteobacterium isolated from a pelagic redoxcline, and an emended description of the genus Sulfurimonas.</title>
        <authorList>
            <person name="Wang S."/>
            <person name="Jiang L."/>
            <person name="Shao S."/>
        </authorList>
    </citation>
    <scope>NUCLEOTIDE SEQUENCE [LARGE SCALE GENOMIC DNA]</scope>
    <source>
        <strain evidence="7 8">GYSZ_1</strain>
    </source>
</reference>
<dbReference type="PROSITE" id="PS51007">
    <property type="entry name" value="CYTC"/>
    <property type="match status" value="1"/>
</dbReference>
<dbReference type="GO" id="GO:0020037">
    <property type="term" value="F:heme binding"/>
    <property type="evidence" value="ECO:0007669"/>
    <property type="project" value="InterPro"/>
</dbReference>
<gene>
    <name evidence="7" type="ORF">FJR48_11185</name>
</gene>
<feature type="signal peptide" evidence="5">
    <location>
        <begin position="1"/>
        <end position="20"/>
    </location>
</feature>
<feature type="chain" id="PRO_5024984062" evidence="5">
    <location>
        <begin position="21"/>
        <end position="95"/>
    </location>
</feature>
<keyword evidence="2 4" id="KW-0479">Metal-binding</keyword>
<evidence type="ECO:0000313" key="8">
    <source>
        <dbReference type="Proteomes" id="UP000326944"/>
    </source>
</evidence>
<dbReference type="GO" id="GO:0009055">
    <property type="term" value="F:electron transfer activity"/>
    <property type="evidence" value="ECO:0007669"/>
    <property type="project" value="InterPro"/>
</dbReference>
<dbReference type="Proteomes" id="UP000326944">
    <property type="component" value="Chromosome"/>
</dbReference>
<dbReference type="RefSeq" id="WP_152308211.1">
    <property type="nucleotide sequence ID" value="NZ_CP043617.1"/>
</dbReference>
<evidence type="ECO:0000259" key="6">
    <source>
        <dbReference type="PROSITE" id="PS51007"/>
    </source>
</evidence>
<dbReference type="GO" id="GO:0046872">
    <property type="term" value="F:metal ion binding"/>
    <property type="evidence" value="ECO:0007669"/>
    <property type="project" value="UniProtKB-KW"/>
</dbReference>
<keyword evidence="5" id="KW-0732">Signal</keyword>
<organism evidence="7 8">
    <name type="scientific">Sulfurimonas lithotrophica</name>
    <dbReference type="NCBI Taxonomy" id="2590022"/>
    <lineage>
        <taxon>Bacteria</taxon>
        <taxon>Pseudomonadati</taxon>
        <taxon>Campylobacterota</taxon>
        <taxon>Epsilonproteobacteria</taxon>
        <taxon>Campylobacterales</taxon>
        <taxon>Sulfurimonadaceae</taxon>
        <taxon>Sulfurimonas</taxon>
    </lineage>
</organism>
<accession>A0A5P8P3C5</accession>
<dbReference type="SUPFAM" id="SSF46626">
    <property type="entry name" value="Cytochrome c"/>
    <property type="match status" value="1"/>
</dbReference>